<gene>
    <name evidence="2" type="ORF">V4F39_25670</name>
</gene>
<comment type="similarity">
    <text evidence="1">Belongs to the BolA/IbaG family.</text>
</comment>
<sequence>MSAAGPAEGALRGVTAERIEGCLREALAPTALEVQDDSHLHAGHAGAREGRHFTVRITSPRFAGVGRVARHRLVYHALAALIPQGIHALAIEARTPEETG</sequence>
<dbReference type="Proteomes" id="UP001336250">
    <property type="component" value="Unassembled WGS sequence"/>
</dbReference>
<evidence type="ECO:0000313" key="3">
    <source>
        <dbReference type="Proteomes" id="UP001336250"/>
    </source>
</evidence>
<reference evidence="2 3" key="1">
    <citation type="submission" date="2024-02" db="EMBL/GenBank/DDBJ databases">
        <title>Genome sequence of Aquincola sp. MAHUQ-54.</title>
        <authorList>
            <person name="Huq M.A."/>
        </authorList>
    </citation>
    <scope>NUCLEOTIDE SEQUENCE [LARGE SCALE GENOMIC DNA]</scope>
    <source>
        <strain evidence="2 3">MAHUQ-54</strain>
    </source>
</reference>
<comment type="caution">
    <text evidence="2">The sequence shown here is derived from an EMBL/GenBank/DDBJ whole genome shotgun (WGS) entry which is preliminary data.</text>
</comment>
<name>A0AAW9QE55_9BURK</name>
<dbReference type="EMBL" id="JAZIBG010000056">
    <property type="protein sequence ID" value="MEF7617326.1"/>
    <property type="molecule type" value="Genomic_DNA"/>
</dbReference>
<evidence type="ECO:0000256" key="1">
    <source>
        <dbReference type="RuleBase" id="RU003860"/>
    </source>
</evidence>
<dbReference type="Gene3D" id="3.30.300.90">
    <property type="entry name" value="BolA-like"/>
    <property type="match status" value="1"/>
</dbReference>
<dbReference type="RefSeq" id="WP_332293090.1">
    <property type="nucleotide sequence ID" value="NZ_JAZIBG010000056.1"/>
</dbReference>
<keyword evidence="3" id="KW-1185">Reference proteome</keyword>
<dbReference type="PANTHER" id="PTHR46230:SF7">
    <property type="entry name" value="BOLA-LIKE PROTEIN 1"/>
    <property type="match status" value="1"/>
</dbReference>
<dbReference type="AlphaFoldDB" id="A0AAW9QE55"/>
<dbReference type="GO" id="GO:0016226">
    <property type="term" value="P:iron-sulfur cluster assembly"/>
    <property type="evidence" value="ECO:0007669"/>
    <property type="project" value="TreeGrafter"/>
</dbReference>
<dbReference type="InterPro" id="IPR002634">
    <property type="entry name" value="BolA"/>
</dbReference>
<dbReference type="Pfam" id="PF01722">
    <property type="entry name" value="BolA"/>
    <property type="match status" value="1"/>
</dbReference>
<dbReference type="PIRSF" id="PIRSF003113">
    <property type="entry name" value="BolA"/>
    <property type="match status" value="1"/>
</dbReference>
<accession>A0AAW9QE55</accession>
<protein>
    <submittedName>
        <fullName evidence="2">BolA family protein</fullName>
    </submittedName>
</protein>
<proteinExistence type="inferred from homology"/>
<dbReference type="PANTHER" id="PTHR46230">
    <property type="match status" value="1"/>
</dbReference>
<dbReference type="SUPFAM" id="SSF82657">
    <property type="entry name" value="BolA-like"/>
    <property type="match status" value="1"/>
</dbReference>
<dbReference type="InterPro" id="IPR036065">
    <property type="entry name" value="BolA-like_sf"/>
</dbReference>
<evidence type="ECO:0000313" key="2">
    <source>
        <dbReference type="EMBL" id="MEF7617326.1"/>
    </source>
</evidence>
<organism evidence="2 3">
    <name type="scientific">Aquincola agrisoli</name>
    <dbReference type="NCBI Taxonomy" id="3119538"/>
    <lineage>
        <taxon>Bacteria</taxon>
        <taxon>Pseudomonadati</taxon>
        <taxon>Pseudomonadota</taxon>
        <taxon>Betaproteobacteria</taxon>
        <taxon>Burkholderiales</taxon>
        <taxon>Sphaerotilaceae</taxon>
        <taxon>Aquincola</taxon>
    </lineage>
</organism>